<dbReference type="AlphaFoldDB" id="G3JC80"/>
<dbReference type="EMBL" id="JH126400">
    <property type="protein sequence ID" value="EGX94595.1"/>
    <property type="molecule type" value="Genomic_DNA"/>
</dbReference>
<dbReference type="GO" id="GO:0047617">
    <property type="term" value="F:fatty acyl-CoA hydrolase activity"/>
    <property type="evidence" value="ECO:0007669"/>
    <property type="project" value="TreeGrafter"/>
</dbReference>
<dbReference type="VEuPathDB" id="FungiDB:CCM_02866"/>
<dbReference type="InterPro" id="IPR050563">
    <property type="entry name" value="4-hydroxybenzoyl-CoA_TE"/>
</dbReference>
<organism evidence="2 3">
    <name type="scientific">Cordyceps militaris (strain CM01)</name>
    <name type="common">Caterpillar fungus</name>
    <dbReference type="NCBI Taxonomy" id="983644"/>
    <lineage>
        <taxon>Eukaryota</taxon>
        <taxon>Fungi</taxon>
        <taxon>Dikarya</taxon>
        <taxon>Ascomycota</taxon>
        <taxon>Pezizomycotina</taxon>
        <taxon>Sordariomycetes</taxon>
        <taxon>Hypocreomycetidae</taxon>
        <taxon>Hypocreales</taxon>
        <taxon>Cordycipitaceae</taxon>
        <taxon>Cordyceps</taxon>
    </lineage>
</organism>
<dbReference type="HOGENOM" id="CLU_065192_0_0_1"/>
<dbReference type="KEGG" id="cmt:CCM_02866"/>
<dbReference type="eggNOG" id="ENOG502S78C">
    <property type="taxonomic scope" value="Eukaryota"/>
</dbReference>
<dbReference type="SUPFAM" id="SSF54637">
    <property type="entry name" value="Thioesterase/thiol ester dehydrase-isomerase"/>
    <property type="match status" value="1"/>
</dbReference>
<reference evidence="2 3" key="1">
    <citation type="journal article" date="2011" name="Genome Biol.">
        <title>Genome sequence of the insect pathogenic fungus Cordyceps militaris, a valued traditional Chinese medicine.</title>
        <authorList>
            <person name="Zheng P."/>
            <person name="Xia Y."/>
            <person name="Xiao G."/>
            <person name="Xiong C."/>
            <person name="Hu X."/>
            <person name="Zhang S."/>
            <person name="Zheng H."/>
            <person name="Huang Y."/>
            <person name="Zhou Y."/>
            <person name="Wang S."/>
            <person name="Zhao G.P."/>
            <person name="Liu X."/>
            <person name="St Leger R.J."/>
            <person name="Wang C."/>
        </authorList>
    </citation>
    <scope>NUCLEOTIDE SEQUENCE [LARGE SCALE GENOMIC DNA]</scope>
    <source>
        <strain evidence="2 3">CM01</strain>
    </source>
</reference>
<dbReference type="GeneID" id="18164893"/>
<gene>
    <name evidence="2" type="ORF">CCM_02866</name>
</gene>
<dbReference type="PANTHER" id="PTHR31793">
    <property type="entry name" value="4-HYDROXYBENZOYL-COA THIOESTERASE FAMILY MEMBER"/>
    <property type="match status" value="1"/>
</dbReference>
<dbReference type="RefSeq" id="XP_006668081.1">
    <property type="nucleotide sequence ID" value="XM_006668018.1"/>
</dbReference>
<sequence>MFNMSSETGAHDVAKRQLLRFRASPGRHVARRALSSTNRNAAPASSAETAPNSRWLSDMRHRISTGIAKRAEEPKVVAQLKHHMSYLDQHWLGLSAGREGYLVEPQWRGLDKHAIAWGDMDSMGHVNNVMYNRFAESGRVNWMMNVAAHVAPENRREFTELMSPRGIGLILASIRTDYKFPMTFPDQVTVLHKLVTKPDSTSDRVLMEAVAYSHKHKRAAARFFEDIAVYDYRAAKKAPLKPFMVQEMQAMYELQDQRRQQTEQKVQEILQSMDELQV</sequence>
<feature type="region of interest" description="Disordered" evidence="1">
    <location>
        <begin position="29"/>
        <end position="54"/>
    </location>
</feature>
<accession>G3JC80</accession>
<evidence type="ECO:0008006" key="4">
    <source>
        <dbReference type="Google" id="ProtNLM"/>
    </source>
</evidence>
<dbReference type="Pfam" id="PF13279">
    <property type="entry name" value="4HBT_2"/>
    <property type="match status" value="1"/>
</dbReference>
<evidence type="ECO:0000313" key="3">
    <source>
        <dbReference type="Proteomes" id="UP000001610"/>
    </source>
</evidence>
<dbReference type="CDD" id="cd00586">
    <property type="entry name" value="4HBT"/>
    <property type="match status" value="1"/>
</dbReference>
<name>G3JC80_CORMM</name>
<dbReference type="OMA" id="VAYSHKH"/>
<dbReference type="Proteomes" id="UP000001610">
    <property type="component" value="Unassembled WGS sequence"/>
</dbReference>
<dbReference type="InParanoid" id="G3JC80"/>
<evidence type="ECO:0000256" key="1">
    <source>
        <dbReference type="SAM" id="MobiDB-lite"/>
    </source>
</evidence>
<proteinExistence type="predicted"/>
<protein>
    <recommendedName>
        <fullName evidence="4">Thioesterase/thiol ester dehydrase-isomerase</fullName>
    </recommendedName>
</protein>
<dbReference type="OrthoDB" id="5538558at2759"/>
<dbReference type="InterPro" id="IPR029069">
    <property type="entry name" value="HotDog_dom_sf"/>
</dbReference>
<dbReference type="Gene3D" id="3.10.129.10">
    <property type="entry name" value="Hotdog Thioesterase"/>
    <property type="match status" value="1"/>
</dbReference>
<keyword evidence="3" id="KW-1185">Reference proteome</keyword>
<evidence type="ECO:0000313" key="2">
    <source>
        <dbReference type="EMBL" id="EGX94595.1"/>
    </source>
</evidence>
<dbReference type="PANTHER" id="PTHR31793:SF39">
    <property type="entry name" value="THIOESTERASE_THIOL ESTER DEHYDRASE-ISOMERASE"/>
    <property type="match status" value="1"/>
</dbReference>